<name>A0A7S4MP29_9STRA</name>
<dbReference type="AlphaFoldDB" id="A0A7S4MP29"/>
<reference evidence="2" key="1">
    <citation type="submission" date="2021-01" db="EMBL/GenBank/DDBJ databases">
        <authorList>
            <person name="Corre E."/>
            <person name="Pelletier E."/>
            <person name="Niang G."/>
            <person name="Scheremetjew M."/>
            <person name="Finn R."/>
            <person name="Kale V."/>
            <person name="Holt S."/>
            <person name="Cochrane G."/>
            <person name="Meng A."/>
            <person name="Brown T."/>
            <person name="Cohen L."/>
        </authorList>
    </citation>
    <scope>NUCLEOTIDE SEQUENCE</scope>
    <source>
        <strain evidence="2">Isolate 1302-5</strain>
    </source>
</reference>
<evidence type="ECO:0000256" key="1">
    <source>
        <dbReference type="SAM" id="MobiDB-lite"/>
    </source>
</evidence>
<sequence>MVEKAWIKKKADKADIKAAENSLKTFILDIVDDTWTCKLEDVDTYYNAVSAQEVLKNLEANCKGLKNFDVVDLQVKMGSWWNNEPVVPQYIKRLEKAQKKALRSQFPIADSWLVAISSKSLLVANAFPTEWNKWYGLPSAQRSWTAWKKIFLEAHATQKRERRAAAGRGDKFGTASTATGAGPQPANVPDAPP</sequence>
<dbReference type="EMBL" id="HBKQ01019620">
    <property type="protein sequence ID" value="CAE2234500.1"/>
    <property type="molecule type" value="Transcribed_RNA"/>
</dbReference>
<evidence type="ECO:0000313" key="2">
    <source>
        <dbReference type="EMBL" id="CAE2234500.1"/>
    </source>
</evidence>
<accession>A0A7S4MP29</accession>
<organism evidence="2">
    <name type="scientific">Odontella aurita</name>
    <dbReference type="NCBI Taxonomy" id="265563"/>
    <lineage>
        <taxon>Eukaryota</taxon>
        <taxon>Sar</taxon>
        <taxon>Stramenopiles</taxon>
        <taxon>Ochrophyta</taxon>
        <taxon>Bacillariophyta</taxon>
        <taxon>Mediophyceae</taxon>
        <taxon>Biddulphiophycidae</taxon>
        <taxon>Eupodiscales</taxon>
        <taxon>Odontellaceae</taxon>
        <taxon>Odontella</taxon>
    </lineage>
</organism>
<proteinExistence type="predicted"/>
<protein>
    <submittedName>
        <fullName evidence="2">Uncharacterized protein</fullName>
    </submittedName>
</protein>
<feature type="region of interest" description="Disordered" evidence="1">
    <location>
        <begin position="161"/>
        <end position="193"/>
    </location>
</feature>
<gene>
    <name evidence="2" type="ORF">OAUR00152_LOCUS13264</name>
</gene>